<dbReference type="Gene3D" id="2.60.120.260">
    <property type="entry name" value="Galactose-binding domain-like"/>
    <property type="match status" value="1"/>
</dbReference>
<dbReference type="InterPro" id="IPR008979">
    <property type="entry name" value="Galactose-bd-like_sf"/>
</dbReference>
<proteinExistence type="predicted"/>
<evidence type="ECO:0000313" key="2">
    <source>
        <dbReference type="Proteomes" id="UP000001307"/>
    </source>
</evidence>
<gene>
    <name evidence="1" type="ORF">GSOID_T00001028001</name>
</gene>
<organism evidence="1">
    <name type="scientific">Oikopleura dioica</name>
    <name type="common">Tunicate</name>
    <dbReference type="NCBI Taxonomy" id="34765"/>
    <lineage>
        <taxon>Eukaryota</taxon>
        <taxon>Metazoa</taxon>
        <taxon>Chordata</taxon>
        <taxon>Tunicata</taxon>
        <taxon>Appendicularia</taxon>
        <taxon>Copelata</taxon>
        <taxon>Oikopleuridae</taxon>
        <taxon>Oikopleura</taxon>
    </lineage>
</organism>
<dbReference type="SUPFAM" id="SSF49785">
    <property type="entry name" value="Galactose-binding domain-like"/>
    <property type="match status" value="1"/>
</dbReference>
<accession>E4X3R8</accession>
<dbReference type="AlphaFoldDB" id="E4X3R8"/>
<dbReference type="Proteomes" id="UP000001307">
    <property type="component" value="Unassembled WGS sequence"/>
</dbReference>
<dbReference type="EMBL" id="FN653024">
    <property type="protein sequence ID" value="CBY23706.1"/>
    <property type="molecule type" value="Genomic_DNA"/>
</dbReference>
<reference evidence="1" key="1">
    <citation type="journal article" date="2010" name="Science">
        <title>Plasticity of animal genome architecture unmasked by rapid evolution of a pelagic tunicate.</title>
        <authorList>
            <person name="Denoeud F."/>
            <person name="Henriet S."/>
            <person name="Mungpakdee S."/>
            <person name="Aury J.M."/>
            <person name="Da Silva C."/>
            <person name="Brinkmann H."/>
            <person name="Mikhaleva J."/>
            <person name="Olsen L.C."/>
            <person name="Jubin C."/>
            <person name="Canestro C."/>
            <person name="Bouquet J.M."/>
            <person name="Danks G."/>
            <person name="Poulain J."/>
            <person name="Campsteijn C."/>
            <person name="Adamski M."/>
            <person name="Cross I."/>
            <person name="Yadetie F."/>
            <person name="Muffato M."/>
            <person name="Louis A."/>
            <person name="Butcher S."/>
            <person name="Tsagkogeorga G."/>
            <person name="Konrad A."/>
            <person name="Singh S."/>
            <person name="Jensen M.F."/>
            <person name="Cong E.H."/>
            <person name="Eikeseth-Otteraa H."/>
            <person name="Noel B."/>
            <person name="Anthouard V."/>
            <person name="Porcel B.M."/>
            <person name="Kachouri-Lafond R."/>
            <person name="Nishino A."/>
            <person name="Ugolini M."/>
            <person name="Chourrout P."/>
            <person name="Nishida H."/>
            <person name="Aasland R."/>
            <person name="Huzurbazar S."/>
            <person name="Westhof E."/>
            <person name="Delsuc F."/>
            <person name="Lehrach H."/>
            <person name="Reinhardt R."/>
            <person name="Weissenbach J."/>
            <person name="Roy S.W."/>
            <person name="Artiguenave F."/>
            <person name="Postlethwait J.H."/>
            <person name="Manak J.R."/>
            <person name="Thompson E.M."/>
            <person name="Jaillon O."/>
            <person name="Du Pasquier L."/>
            <person name="Boudinot P."/>
            <person name="Liberles D.A."/>
            <person name="Volff J.N."/>
            <person name="Philippe H."/>
            <person name="Lenhard B."/>
            <person name="Roest Crollius H."/>
            <person name="Wincker P."/>
            <person name="Chourrout D."/>
        </authorList>
    </citation>
    <scope>NUCLEOTIDE SEQUENCE [LARGE SCALE GENOMIC DNA]</scope>
</reference>
<dbReference type="OrthoDB" id="10392587at2759"/>
<protein>
    <submittedName>
        <fullName evidence="1">Uncharacterized protein</fullName>
    </submittedName>
</protein>
<name>E4X3R8_OIKDI</name>
<sequence>MSLEIEKRFVEIFDNQSKRFEKIQKENFEKIANQTTDLSMRIATFSDFLAKMEASLNESRLKERQKRQQMRLMATLFGEPLGLSDPAIVKDKQFGLSSGRGGDLPRLDYSTWQPALLEDPEPFVEVDFQKPFVVRGLLLRSEKGDHYANLCMIKDVKIEFYDLSSARKSYHEGKWLVGNSTIGQTQLVSLPYPFKGMGIRVFLRGSLFMKCSMEILGDQVNLGEELDLDTGIYKKRTVDNNRTSHMIQPSFLTGVRIRISFLTDESCKIRQFSFFANDKNNKSKLIATFKAPKMTNTWVTYAFPTVVSTWSVQVEPKIDFQIGSDVVVRVKYQFLGYYDKGYSETTEDSIKFATSQ</sequence>
<keyword evidence="2" id="KW-1185">Reference proteome</keyword>
<evidence type="ECO:0000313" key="1">
    <source>
        <dbReference type="EMBL" id="CBY23706.1"/>
    </source>
</evidence>
<dbReference type="InParanoid" id="E4X3R8"/>